<keyword evidence="3" id="KW-1185">Reference proteome</keyword>
<dbReference type="EMBL" id="QBLH01002134">
    <property type="protein sequence ID" value="TGZ49459.1"/>
    <property type="molecule type" value="Genomic_DNA"/>
</dbReference>
<evidence type="ECO:0000313" key="2">
    <source>
        <dbReference type="EMBL" id="TGZ49459.1"/>
    </source>
</evidence>
<organism evidence="2 3">
    <name type="scientific">Temnothorax longispinosus</name>
    <dbReference type="NCBI Taxonomy" id="300112"/>
    <lineage>
        <taxon>Eukaryota</taxon>
        <taxon>Metazoa</taxon>
        <taxon>Ecdysozoa</taxon>
        <taxon>Arthropoda</taxon>
        <taxon>Hexapoda</taxon>
        <taxon>Insecta</taxon>
        <taxon>Pterygota</taxon>
        <taxon>Neoptera</taxon>
        <taxon>Endopterygota</taxon>
        <taxon>Hymenoptera</taxon>
        <taxon>Apocrita</taxon>
        <taxon>Aculeata</taxon>
        <taxon>Formicoidea</taxon>
        <taxon>Formicidae</taxon>
        <taxon>Myrmicinae</taxon>
        <taxon>Temnothorax</taxon>
    </lineage>
</organism>
<evidence type="ECO:0000256" key="1">
    <source>
        <dbReference type="SAM" id="MobiDB-lite"/>
    </source>
</evidence>
<dbReference type="Proteomes" id="UP000310200">
    <property type="component" value="Unassembled WGS sequence"/>
</dbReference>
<feature type="region of interest" description="Disordered" evidence="1">
    <location>
        <begin position="178"/>
        <end position="221"/>
    </location>
</feature>
<sequence>MWLWTGFTTVVIQQDILRLEIPVDYPFGVQYLHRANQLLEEQPDGILRKSTRGVDQERDGAHFAMPAPEDHGEGAGADQVLGIVLVVAEDLHLSGPTGGLYRRAGLRGLPTTRGRIARDRGSMMITSAPRRRRRLLQNDTTLSNVTQSQLPVPSAPKRIYISSIIVLNRGVASNYRCPQSAPPTVKKQHDTSVARSGRGDGHVRKHRNTPRRGDTYSPPMC</sequence>
<gene>
    <name evidence="2" type="ORF">DBV15_08244</name>
</gene>
<dbReference type="AlphaFoldDB" id="A0A4S2KN83"/>
<accession>A0A4S2KN83</accession>
<protein>
    <submittedName>
        <fullName evidence="2">Uncharacterized protein</fullName>
    </submittedName>
</protein>
<name>A0A4S2KN83_9HYME</name>
<proteinExistence type="predicted"/>
<reference evidence="2 3" key="1">
    <citation type="journal article" date="2019" name="Philos. Trans. R. Soc. Lond., B, Biol. Sci.">
        <title>Ant behaviour and brain gene expression of defending hosts depend on the ecological success of the intruding social parasite.</title>
        <authorList>
            <person name="Kaur R."/>
            <person name="Stoldt M."/>
            <person name="Jongepier E."/>
            <person name="Feldmeyer B."/>
            <person name="Menzel F."/>
            <person name="Bornberg-Bauer E."/>
            <person name="Foitzik S."/>
        </authorList>
    </citation>
    <scope>NUCLEOTIDE SEQUENCE [LARGE SCALE GENOMIC DNA]</scope>
    <source>
        <tissue evidence="2">Whole body</tissue>
    </source>
</reference>
<evidence type="ECO:0000313" key="3">
    <source>
        <dbReference type="Proteomes" id="UP000310200"/>
    </source>
</evidence>
<feature type="compositionally biased region" description="Basic and acidic residues" evidence="1">
    <location>
        <begin position="187"/>
        <end position="202"/>
    </location>
</feature>
<comment type="caution">
    <text evidence="2">The sequence shown here is derived from an EMBL/GenBank/DDBJ whole genome shotgun (WGS) entry which is preliminary data.</text>
</comment>